<protein>
    <submittedName>
        <fullName evidence="1">Uncharacterized protein</fullName>
    </submittedName>
</protein>
<gene>
    <name evidence="1" type="ORF">A4U43_C09F9200</name>
</gene>
<accession>A0A5P1E6C0</accession>
<keyword evidence="2" id="KW-1185">Reference proteome</keyword>
<dbReference type="Proteomes" id="UP000243459">
    <property type="component" value="Chromosome 9"/>
</dbReference>
<sequence>MDPDQVLCLDSLFNIVATNFRDLTQEEDYAFLAFADDELELEATHVPVPAVDELELEVNTTATPAIQVSSVRRRMIIEDSSNPKDDDVPISSFLQ</sequence>
<dbReference type="AlphaFoldDB" id="A0A5P1E6C0"/>
<proteinExistence type="predicted"/>
<reference evidence="2" key="1">
    <citation type="journal article" date="2017" name="Nat. Commun.">
        <title>The asparagus genome sheds light on the origin and evolution of a young Y chromosome.</title>
        <authorList>
            <person name="Harkess A."/>
            <person name="Zhou J."/>
            <person name="Xu C."/>
            <person name="Bowers J.E."/>
            <person name="Van der Hulst R."/>
            <person name="Ayyampalayam S."/>
            <person name="Mercati F."/>
            <person name="Riccardi P."/>
            <person name="McKain M.R."/>
            <person name="Kakrana A."/>
            <person name="Tang H."/>
            <person name="Ray J."/>
            <person name="Groenendijk J."/>
            <person name="Arikit S."/>
            <person name="Mathioni S.M."/>
            <person name="Nakano M."/>
            <person name="Shan H."/>
            <person name="Telgmann-Rauber A."/>
            <person name="Kanno A."/>
            <person name="Yue Z."/>
            <person name="Chen H."/>
            <person name="Li W."/>
            <person name="Chen Y."/>
            <person name="Xu X."/>
            <person name="Zhang Y."/>
            <person name="Luo S."/>
            <person name="Chen H."/>
            <person name="Gao J."/>
            <person name="Mao Z."/>
            <person name="Pires J.C."/>
            <person name="Luo M."/>
            <person name="Kudrna D."/>
            <person name="Wing R.A."/>
            <person name="Meyers B.C."/>
            <person name="Yi K."/>
            <person name="Kong H."/>
            <person name="Lavrijsen P."/>
            <person name="Sunseri F."/>
            <person name="Falavigna A."/>
            <person name="Ye Y."/>
            <person name="Leebens-Mack J.H."/>
            <person name="Chen G."/>
        </authorList>
    </citation>
    <scope>NUCLEOTIDE SEQUENCE [LARGE SCALE GENOMIC DNA]</scope>
    <source>
        <strain evidence="2">cv. DH0086</strain>
    </source>
</reference>
<dbReference type="EMBL" id="CM007389">
    <property type="protein sequence ID" value="ONK58184.1"/>
    <property type="molecule type" value="Genomic_DNA"/>
</dbReference>
<name>A0A5P1E6C0_ASPOF</name>
<evidence type="ECO:0000313" key="2">
    <source>
        <dbReference type="Proteomes" id="UP000243459"/>
    </source>
</evidence>
<dbReference type="Gramene" id="ONK58184">
    <property type="protein sequence ID" value="ONK58184"/>
    <property type="gene ID" value="A4U43_C09F9200"/>
</dbReference>
<organism evidence="1 2">
    <name type="scientific">Asparagus officinalis</name>
    <name type="common">Garden asparagus</name>
    <dbReference type="NCBI Taxonomy" id="4686"/>
    <lineage>
        <taxon>Eukaryota</taxon>
        <taxon>Viridiplantae</taxon>
        <taxon>Streptophyta</taxon>
        <taxon>Embryophyta</taxon>
        <taxon>Tracheophyta</taxon>
        <taxon>Spermatophyta</taxon>
        <taxon>Magnoliopsida</taxon>
        <taxon>Liliopsida</taxon>
        <taxon>Asparagales</taxon>
        <taxon>Asparagaceae</taxon>
        <taxon>Asparagoideae</taxon>
        <taxon>Asparagus</taxon>
    </lineage>
</organism>
<evidence type="ECO:0000313" key="1">
    <source>
        <dbReference type="EMBL" id="ONK58184.1"/>
    </source>
</evidence>